<gene>
    <name evidence="1" type="ORF">PYX00_002204</name>
</gene>
<name>A0AAW2IH76_9NEOP</name>
<reference evidence="1" key="1">
    <citation type="journal article" date="2024" name="Gigascience">
        <title>Chromosome-level genome of the poultry shaft louse Menopon gallinae provides insight into the host-switching and adaptive evolution of parasitic lice.</title>
        <authorList>
            <person name="Xu Y."/>
            <person name="Ma L."/>
            <person name="Liu S."/>
            <person name="Liang Y."/>
            <person name="Liu Q."/>
            <person name="He Z."/>
            <person name="Tian L."/>
            <person name="Duan Y."/>
            <person name="Cai W."/>
            <person name="Li H."/>
            <person name="Song F."/>
        </authorList>
    </citation>
    <scope>NUCLEOTIDE SEQUENCE</scope>
    <source>
        <strain evidence="1">Cailab_2023a</strain>
    </source>
</reference>
<organism evidence="1">
    <name type="scientific">Menopon gallinae</name>
    <name type="common">poultry shaft louse</name>
    <dbReference type="NCBI Taxonomy" id="328185"/>
    <lineage>
        <taxon>Eukaryota</taxon>
        <taxon>Metazoa</taxon>
        <taxon>Ecdysozoa</taxon>
        <taxon>Arthropoda</taxon>
        <taxon>Hexapoda</taxon>
        <taxon>Insecta</taxon>
        <taxon>Pterygota</taxon>
        <taxon>Neoptera</taxon>
        <taxon>Paraneoptera</taxon>
        <taxon>Psocodea</taxon>
        <taxon>Troctomorpha</taxon>
        <taxon>Phthiraptera</taxon>
        <taxon>Amblycera</taxon>
        <taxon>Menoponidae</taxon>
        <taxon>Menopon</taxon>
    </lineage>
</organism>
<protein>
    <submittedName>
        <fullName evidence="1">Uncharacterized protein</fullName>
    </submittedName>
</protein>
<dbReference type="Gene3D" id="2.130.10.10">
    <property type="entry name" value="YVTN repeat-like/Quinoprotein amine dehydrogenase"/>
    <property type="match status" value="1"/>
</dbReference>
<sequence>MDSRMYRHFFGQYPVNSVFHHYFPSHNMLSIEALKEKLKESEGDTEDTSSVPFGSAPYYEDFMYDKCVSRILHSGSGMIDRARDLVKKKFYWNEKLVCKKPRKINEALRDLCKIKKEGMEDINSSLAKYLNWFNEDPLPGFKDDYNWLYTGGNIAAISMNDNHWIITPDEIHGSTALNIMKLDLNSNWKKTEQNPHYLSKNDPVLQISYAYKNNEVLVAARQKDEITLFTFDDEFRLTGADYCQVKGSGILTSSALNPEGDKLAVTDSNLKISIFDVNFGTCIKKQLHMYGEKQWSQVLFHDENVLCFADRSSVRLFDLRSLSSRADFVYKPSAVINNCELICSMIRSERRDDLYYIATSHNLIEADIRTGNNIQRWTHLMKFAPQFGRAYYRDNEELIVLQSEKPYEIVGILNESNSKNVQFTSQTNPYILRSIKQDVRLAQHSGACLQPFINERFSFTVTGLEILGSEAGPDVFTVNGGGDVILNRLRRNSSVHTDDSSKHRNDVMENLEEYRSHFLDLQSSKSLIATAYPVDVSSLAKDLRKKDSLKKKRKQEKFVWPYQESCSPESLCYYKDMMSERILSVWGISTKDLSDEIHAKEPVVGDEMTAKDKIEKWMRDLEHGRDTPDRNT</sequence>
<dbReference type="EMBL" id="JARGDH010000001">
    <property type="protein sequence ID" value="KAL0281108.1"/>
    <property type="molecule type" value="Genomic_DNA"/>
</dbReference>
<dbReference type="InterPro" id="IPR015943">
    <property type="entry name" value="WD40/YVTN_repeat-like_dom_sf"/>
</dbReference>
<dbReference type="SUPFAM" id="SSF50978">
    <property type="entry name" value="WD40 repeat-like"/>
    <property type="match status" value="1"/>
</dbReference>
<comment type="caution">
    <text evidence="1">The sequence shown here is derived from an EMBL/GenBank/DDBJ whole genome shotgun (WGS) entry which is preliminary data.</text>
</comment>
<dbReference type="InterPro" id="IPR036322">
    <property type="entry name" value="WD40_repeat_dom_sf"/>
</dbReference>
<evidence type="ECO:0000313" key="1">
    <source>
        <dbReference type="EMBL" id="KAL0281108.1"/>
    </source>
</evidence>
<proteinExistence type="predicted"/>
<accession>A0AAW2IH76</accession>
<dbReference type="AlphaFoldDB" id="A0AAW2IH76"/>